<organism evidence="2 3">
    <name type="scientific">Stylosanthes scabra</name>
    <dbReference type="NCBI Taxonomy" id="79078"/>
    <lineage>
        <taxon>Eukaryota</taxon>
        <taxon>Viridiplantae</taxon>
        <taxon>Streptophyta</taxon>
        <taxon>Embryophyta</taxon>
        <taxon>Tracheophyta</taxon>
        <taxon>Spermatophyta</taxon>
        <taxon>Magnoliopsida</taxon>
        <taxon>eudicotyledons</taxon>
        <taxon>Gunneridae</taxon>
        <taxon>Pentapetalae</taxon>
        <taxon>rosids</taxon>
        <taxon>fabids</taxon>
        <taxon>Fabales</taxon>
        <taxon>Fabaceae</taxon>
        <taxon>Papilionoideae</taxon>
        <taxon>50 kb inversion clade</taxon>
        <taxon>dalbergioids sensu lato</taxon>
        <taxon>Dalbergieae</taxon>
        <taxon>Pterocarpus clade</taxon>
        <taxon>Stylosanthes</taxon>
    </lineage>
</organism>
<keyword evidence="3" id="KW-1185">Reference proteome</keyword>
<comment type="caution">
    <text evidence="2">The sequence shown here is derived from an EMBL/GenBank/DDBJ whole genome shotgun (WGS) entry which is preliminary data.</text>
</comment>
<accession>A0ABU6RFS1</accession>
<evidence type="ECO:0000313" key="2">
    <source>
        <dbReference type="EMBL" id="MED6122870.1"/>
    </source>
</evidence>
<evidence type="ECO:0000259" key="1">
    <source>
        <dbReference type="Pfam" id="PF01693"/>
    </source>
</evidence>
<dbReference type="Gene3D" id="3.40.970.10">
    <property type="entry name" value="Ribonuclease H1, N-terminal domain"/>
    <property type="match status" value="1"/>
</dbReference>
<proteinExistence type="predicted"/>
<dbReference type="SUPFAM" id="SSF55658">
    <property type="entry name" value="L9 N-domain-like"/>
    <property type="match status" value="1"/>
</dbReference>
<reference evidence="2 3" key="1">
    <citation type="journal article" date="2023" name="Plants (Basel)">
        <title>Bridging the Gap: Combining Genomics and Transcriptomics Approaches to Understand Stylosanthes scabra, an Orphan Legume from the Brazilian Caatinga.</title>
        <authorList>
            <person name="Ferreira-Neto J.R.C."/>
            <person name="da Silva M.D."/>
            <person name="Binneck E."/>
            <person name="de Melo N.F."/>
            <person name="da Silva R.H."/>
            <person name="de Melo A.L.T.M."/>
            <person name="Pandolfi V."/>
            <person name="Bustamante F.O."/>
            <person name="Brasileiro-Vidal A.C."/>
            <person name="Benko-Iseppon A.M."/>
        </authorList>
    </citation>
    <scope>NUCLEOTIDE SEQUENCE [LARGE SCALE GENOMIC DNA]</scope>
    <source>
        <tissue evidence="2">Leaves</tissue>
    </source>
</reference>
<dbReference type="InterPro" id="IPR011320">
    <property type="entry name" value="RNase_H1_N"/>
</dbReference>
<dbReference type="InterPro" id="IPR009027">
    <property type="entry name" value="Ribosomal_bL9/RNase_H1_N"/>
</dbReference>
<name>A0ABU6RFS1_9FABA</name>
<gene>
    <name evidence="2" type="ORF">PIB30_043968</name>
</gene>
<dbReference type="Pfam" id="PF01693">
    <property type="entry name" value="Cauli_VI"/>
    <property type="match status" value="1"/>
</dbReference>
<dbReference type="InterPro" id="IPR037056">
    <property type="entry name" value="RNase_H1_N_sf"/>
</dbReference>
<protein>
    <recommendedName>
        <fullName evidence="1">Ribonuclease H1 N-terminal domain-containing protein</fullName>
    </recommendedName>
</protein>
<dbReference type="Proteomes" id="UP001341840">
    <property type="component" value="Unassembled WGS sequence"/>
</dbReference>
<feature type="domain" description="Ribonuclease H1 N-terminal" evidence="1">
    <location>
        <begin position="8"/>
        <end position="50"/>
    </location>
</feature>
<evidence type="ECO:0000313" key="3">
    <source>
        <dbReference type="Proteomes" id="UP001341840"/>
    </source>
</evidence>
<dbReference type="EMBL" id="JASCZI010030467">
    <property type="protein sequence ID" value="MED6122870.1"/>
    <property type="molecule type" value="Genomic_DNA"/>
</dbReference>
<dbReference type="Pfam" id="PF14709">
    <property type="entry name" value="DND1_DSRM"/>
    <property type="match status" value="1"/>
</dbReference>
<sequence length="238" mass="26476">MEDGEPTYYAVKAGRVPGIYTSWASCKRQVHRYKNAYFKSFSSLDDAMTYMRLGMAMFETMRDPIYQPSNMDMASASMSALNLAESVDDHGSYSSAGSSSSSADPHRAFLYDESMEGLLMRVCEREGLPSPVYKPVIGRTEDGKRVFGFEVRLVCAEKGLSLMIEADLRANEAKAREDAAFNMLRSFSKATGKKINDYMYRLMLHEVPGTLAARVQALEAEKATLMEQLAALYGIPNS</sequence>